<organism evidence="1 2">
    <name type="scientific">Longimycelium tulufanense</name>
    <dbReference type="NCBI Taxonomy" id="907463"/>
    <lineage>
        <taxon>Bacteria</taxon>
        <taxon>Bacillati</taxon>
        <taxon>Actinomycetota</taxon>
        <taxon>Actinomycetes</taxon>
        <taxon>Pseudonocardiales</taxon>
        <taxon>Pseudonocardiaceae</taxon>
        <taxon>Longimycelium</taxon>
    </lineage>
</organism>
<dbReference type="EMBL" id="BMMK01000054">
    <property type="protein sequence ID" value="GGM81876.1"/>
    <property type="molecule type" value="Genomic_DNA"/>
</dbReference>
<dbReference type="Proteomes" id="UP000637578">
    <property type="component" value="Unassembled WGS sequence"/>
</dbReference>
<comment type="caution">
    <text evidence="1">The sequence shown here is derived from an EMBL/GenBank/DDBJ whole genome shotgun (WGS) entry which is preliminary data.</text>
</comment>
<keyword evidence="2" id="KW-1185">Reference proteome</keyword>
<evidence type="ECO:0000313" key="1">
    <source>
        <dbReference type="EMBL" id="GGM81876.1"/>
    </source>
</evidence>
<sequence length="225" mass="24165">MREMARKPSMTVSEQLVAALTAAWHAIQAQHPEVPDVVLTVGSGTLGGRPGQVRYGHFAAARWQRGDAQMPELFVAGEGLKRGAGPVLGTLIHEAAHGLAFVRGIKDTSRQGKYHNKRFKALAEELGVVIGHDPVIGYSPTTLPPSTAAEYRQVLTQLEAALTELYRHAEQPGATKPKSSNYVKAMCECPRVIRVGKTVLAEAPITCGACGRDFVAEEAGDEDQD</sequence>
<evidence type="ECO:0008006" key="3">
    <source>
        <dbReference type="Google" id="ProtNLM"/>
    </source>
</evidence>
<accession>A0A8J3FZM5</accession>
<reference evidence="1" key="2">
    <citation type="submission" date="2020-09" db="EMBL/GenBank/DDBJ databases">
        <authorList>
            <person name="Sun Q."/>
            <person name="Zhou Y."/>
        </authorList>
    </citation>
    <scope>NUCLEOTIDE SEQUENCE</scope>
    <source>
        <strain evidence="1">CGMCC 4.5737</strain>
    </source>
</reference>
<reference evidence="1" key="1">
    <citation type="journal article" date="2014" name="Int. J. Syst. Evol. Microbiol.">
        <title>Complete genome sequence of Corynebacterium casei LMG S-19264T (=DSM 44701T), isolated from a smear-ripened cheese.</title>
        <authorList>
            <consortium name="US DOE Joint Genome Institute (JGI-PGF)"/>
            <person name="Walter F."/>
            <person name="Albersmeier A."/>
            <person name="Kalinowski J."/>
            <person name="Ruckert C."/>
        </authorList>
    </citation>
    <scope>NUCLEOTIDE SEQUENCE</scope>
    <source>
        <strain evidence="1">CGMCC 4.5737</strain>
    </source>
</reference>
<name>A0A8J3FZM5_9PSEU</name>
<evidence type="ECO:0000313" key="2">
    <source>
        <dbReference type="Proteomes" id="UP000637578"/>
    </source>
</evidence>
<protein>
    <recommendedName>
        <fullName evidence="3">SprT-like domain-containing protein</fullName>
    </recommendedName>
</protein>
<dbReference type="AlphaFoldDB" id="A0A8J3FZM5"/>
<gene>
    <name evidence="1" type="ORF">GCM10012275_60580</name>
</gene>
<proteinExistence type="predicted"/>